<protein>
    <submittedName>
        <fullName evidence="2">Uncharacterized protein</fullName>
    </submittedName>
</protein>
<feature type="compositionally biased region" description="Low complexity" evidence="1">
    <location>
        <begin position="83"/>
        <end position="106"/>
    </location>
</feature>
<accession>A0A4V1Q468</accession>
<feature type="compositionally biased region" description="Polar residues" evidence="1">
    <location>
        <begin position="982"/>
        <end position="999"/>
    </location>
</feature>
<feature type="compositionally biased region" description="Polar residues" evidence="1">
    <location>
        <begin position="231"/>
        <end position="242"/>
    </location>
</feature>
<sequence length="999" mass="106529">MPPARQLNAPHDGHSSATPSSQSTDLAAAESTFVNPQFSPVLGAMPTKASLTPKSSLPIRTRYQQPPSAFSRDPSLVPNVRDSVSTQQSATSSSLYPLSSSTASAPESPPSPRSLTEQLDHLDPVHFDAEMDGGPEFDNDDVAYRLQLLVKNNYFLPPAHSKPSPSDFAALAASSGQKKQSKVSAPAFLDLFRVVKPKSKPTTPTGSPHFDAPAPMLRATSDSITDPHPARQQQPRTSSQLPRNPARPASRGRVVVVREKMGDIAVAAKQAEQDLKNKGVRLDQIPQPANQDILDDVIDPTDAVDVPLPSASYPFAVQASALHGLGVQDSLGADVLADRLPPPKSPNPSGNYELDIDWRKALLHQAVHHSLDNTPDASTFSHAVDVSTPIPSPRLRSKSAAPSPSPFAGQLFGGRNGGPIPALPVLTRSSQDRPRAKLPLTLNGTPRATALDTSGESRTSSWLPARVNTPCEPLTPLTPPPRRQLVGALFQSISQTDLGTPESEPREQQRSQSSASYHALRRAKSSPMLADSEPLSRRTFAMTPPPPVPASATGSRVVSARTTMSFDTVRDHFDAATTSESVYSDDFVYEDSIAPRHSLTLSAVIGRPSLSAYSQDSLSSPTTSAFQEMLNRPAGYQSASSSSNPNSRSRSNTEQRAPYETHPGFPRESALSPPPRMSSSLAHVALPPPPRPRRFVRPVSIDSIDSTEPGSPTLDGDDTLQLNEPEPTTPPVPVMELRGHGLSLDIPRHHIPPSIRSAPTTFSPPSFFDTIQAQPNAMDDLDESSDEDDDDDIVDEMRHHPLPLPPLHSLPDTSRTRTTSVASAPVPRAALMKFGNHSTPYVSGGGAEPKSNIAGKTPVGNVAPKAPFFTERKADGDHSPPSAYDFYRYAQGNPPPNATSLAAPSPSTSRTSLGDSQPGRPSFSGTVVSVSSQKAQESMKKLDGMLLQHMEAEKDTIKRIATSMKQSSLTGHGEATVGGGLSQQANASQVSVNSIPSST</sequence>
<feature type="compositionally biased region" description="Low complexity" evidence="1">
    <location>
        <begin position="898"/>
        <end position="913"/>
    </location>
</feature>
<feature type="region of interest" description="Disordered" evidence="1">
    <location>
        <begin position="963"/>
        <end position="999"/>
    </location>
</feature>
<reference evidence="2 3" key="1">
    <citation type="submission" date="2019-01" db="EMBL/GenBank/DDBJ databases">
        <title>Draft genome sequence of Psathyrella aberdarensis IHI B618.</title>
        <authorList>
            <person name="Buettner E."/>
            <person name="Kellner H."/>
        </authorList>
    </citation>
    <scope>NUCLEOTIDE SEQUENCE [LARGE SCALE GENOMIC DNA]</scope>
    <source>
        <strain evidence="2 3">IHI B618</strain>
    </source>
</reference>
<name>A0A4V1Q468_9AGAR</name>
<dbReference type="EMBL" id="SDEE01000123">
    <property type="protein sequence ID" value="RXW21038.1"/>
    <property type="molecule type" value="Genomic_DNA"/>
</dbReference>
<comment type="caution">
    <text evidence="2">The sequence shown here is derived from an EMBL/GenBank/DDBJ whole genome shotgun (WGS) entry which is preliminary data.</text>
</comment>
<dbReference type="STRING" id="2316362.A0A4V1Q468"/>
<feature type="region of interest" description="Disordered" evidence="1">
    <location>
        <begin position="778"/>
        <end position="822"/>
    </location>
</feature>
<feature type="region of interest" description="Disordered" evidence="1">
    <location>
        <begin position="842"/>
        <end position="944"/>
    </location>
</feature>
<evidence type="ECO:0000313" key="2">
    <source>
        <dbReference type="EMBL" id="RXW21038.1"/>
    </source>
</evidence>
<proteinExistence type="predicted"/>
<feature type="region of interest" description="Disordered" evidence="1">
    <location>
        <begin position="496"/>
        <end position="557"/>
    </location>
</feature>
<feature type="region of interest" description="Disordered" evidence="1">
    <location>
        <begin position="198"/>
        <end position="252"/>
    </location>
</feature>
<evidence type="ECO:0000313" key="3">
    <source>
        <dbReference type="Proteomes" id="UP000290288"/>
    </source>
</evidence>
<feature type="compositionally biased region" description="Polar residues" evidence="1">
    <location>
        <begin position="15"/>
        <end position="25"/>
    </location>
</feature>
<feature type="compositionally biased region" description="Low complexity" evidence="1">
    <location>
        <begin position="638"/>
        <end position="650"/>
    </location>
</feature>
<organism evidence="2 3">
    <name type="scientific">Candolleomyces aberdarensis</name>
    <dbReference type="NCBI Taxonomy" id="2316362"/>
    <lineage>
        <taxon>Eukaryota</taxon>
        <taxon>Fungi</taxon>
        <taxon>Dikarya</taxon>
        <taxon>Basidiomycota</taxon>
        <taxon>Agaricomycotina</taxon>
        <taxon>Agaricomycetes</taxon>
        <taxon>Agaricomycetidae</taxon>
        <taxon>Agaricales</taxon>
        <taxon>Agaricineae</taxon>
        <taxon>Psathyrellaceae</taxon>
        <taxon>Candolleomyces</taxon>
    </lineage>
</organism>
<keyword evidence="3" id="KW-1185">Reference proteome</keyword>
<dbReference type="OrthoDB" id="3261862at2759"/>
<feature type="compositionally biased region" description="Polar residues" evidence="1">
    <location>
        <begin position="442"/>
        <end position="462"/>
    </location>
</feature>
<feature type="compositionally biased region" description="Polar residues" evidence="1">
    <location>
        <begin position="923"/>
        <end position="936"/>
    </location>
</feature>
<evidence type="ECO:0000256" key="1">
    <source>
        <dbReference type="SAM" id="MobiDB-lite"/>
    </source>
</evidence>
<feature type="region of interest" description="Disordered" evidence="1">
    <location>
        <begin position="388"/>
        <end position="482"/>
    </location>
</feature>
<feature type="region of interest" description="Disordered" evidence="1">
    <location>
        <begin position="634"/>
        <end position="696"/>
    </location>
</feature>
<dbReference type="AlphaFoldDB" id="A0A4V1Q468"/>
<feature type="region of interest" description="Disordered" evidence="1">
    <location>
        <begin position="1"/>
        <end position="121"/>
    </location>
</feature>
<dbReference type="Proteomes" id="UP000290288">
    <property type="component" value="Unassembled WGS sequence"/>
</dbReference>
<feature type="compositionally biased region" description="Acidic residues" evidence="1">
    <location>
        <begin position="779"/>
        <end position="794"/>
    </location>
</feature>
<feature type="compositionally biased region" description="Low complexity" evidence="1">
    <location>
        <begin position="809"/>
        <end position="820"/>
    </location>
</feature>
<gene>
    <name evidence="2" type="ORF">EST38_g4804</name>
</gene>